<evidence type="ECO:0000256" key="5">
    <source>
        <dbReference type="ARBA" id="ARBA00022989"/>
    </source>
</evidence>
<dbReference type="PROSITE" id="PS01246">
    <property type="entry name" value="UPF0003"/>
    <property type="match status" value="1"/>
</dbReference>
<accession>C3X1A0</accession>
<comment type="subcellular location">
    <subcellularLocation>
        <location evidence="1">Cell membrane</location>
        <topology evidence="1">Multi-pass membrane protein</topology>
    </subcellularLocation>
</comment>
<evidence type="ECO:0000256" key="2">
    <source>
        <dbReference type="ARBA" id="ARBA00008017"/>
    </source>
</evidence>
<feature type="transmembrane region" description="Helical" evidence="7">
    <location>
        <begin position="48"/>
        <end position="66"/>
    </location>
</feature>
<organism evidence="11 12">
    <name type="scientific">Oxalobacter paraformigenes</name>
    <dbReference type="NCBI Taxonomy" id="556268"/>
    <lineage>
        <taxon>Bacteria</taxon>
        <taxon>Pseudomonadati</taxon>
        <taxon>Pseudomonadota</taxon>
        <taxon>Betaproteobacteria</taxon>
        <taxon>Burkholderiales</taxon>
        <taxon>Oxalobacteraceae</taxon>
        <taxon>Oxalobacter</taxon>
    </lineage>
</organism>
<evidence type="ECO:0000256" key="6">
    <source>
        <dbReference type="ARBA" id="ARBA00023136"/>
    </source>
</evidence>
<dbReference type="InterPro" id="IPR045042">
    <property type="entry name" value="YnaI-like"/>
</dbReference>
<evidence type="ECO:0000256" key="1">
    <source>
        <dbReference type="ARBA" id="ARBA00004651"/>
    </source>
</evidence>
<dbReference type="PANTHER" id="PTHR43634">
    <property type="entry name" value="OW CONDUCTANCE MECHANOSENSITIVE CHANNEL"/>
    <property type="match status" value="1"/>
</dbReference>
<dbReference type="EMBL" id="ACDP02000029">
    <property type="protein sequence ID" value="EEO26986.2"/>
    <property type="molecule type" value="Genomic_DNA"/>
</dbReference>
<dbReference type="Gene3D" id="2.30.30.60">
    <property type="match status" value="1"/>
</dbReference>
<dbReference type="AlphaFoldDB" id="C3X1A0"/>
<evidence type="ECO:0000256" key="3">
    <source>
        <dbReference type="ARBA" id="ARBA00022475"/>
    </source>
</evidence>
<feature type="domain" description="Mechanosensitive ion channel MscS C-terminal" evidence="9">
    <location>
        <begin position="248"/>
        <end position="330"/>
    </location>
</feature>
<dbReference type="PANTHER" id="PTHR43634:SF2">
    <property type="entry name" value="LOW CONDUCTANCE MECHANOSENSITIVE CHANNEL YNAI"/>
    <property type="match status" value="1"/>
</dbReference>
<dbReference type="SUPFAM" id="SSF82689">
    <property type="entry name" value="Mechanosensitive channel protein MscS (YggB), C-terminal domain"/>
    <property type="match status" value="1"/>
</dbReference>
<feature type="transmembrane region" description="Helical" evidence="7">
    <location>
        <begin position="148"/>
        <end position="167"/>
    </location>
</feature>
<keyword evidence="12" id="KW-1185">Reference proteome</keyword>
<protein>
    <recommendedName>
        <fullName evidence="13">Mechanosensitive ion channel protein MscS</fullName>
    </recommendedName>
</protein>
<dbReference type="SUPFAM" id="SSF50182">
    <property type="entry name" value="Sm-like ribonucleoproteins"/>
    <property type="match status" value="1"/>
</dbReference>
<keyword evidence="3" id="KW-1003">Cell membrane</keyword>
<evidence type="ECO:0000313" key="11">
    <source>
        <dbReference type="EMBL" id="EEO26986.2"/>
    </source>
</evidence>
<dbReference type="RefSeq" id="WP_020995333.1">
    <property type="nucleotide sequence ID" value="NZ_CABMNL010000001.1"/>
</dbReference>
<name>C3X1A0_9BURK</name>
<feature type="domain" description="Mechanosensitive ion channel transmembrane helices 2/3" evidence="10">
    <location>
        <begin position="129"/>
        <end position="168"/>
    </location>
</feature>
<evidence type="ECO:0000259" key="8">
    <source>
        <dbReference type="Pfam" id="PF00924"/>
    </source>
</evidence>
<dbReference type="Pfam" id="PF21088">
    <property type="entry name" value="MS_channel_1st"/>
    <property type="match status" value="1"/>
</dbReference>
<dbReference type="InterPro" id="IPR049142">
    <property type="entry name" value="MS_channel_1st"/>
</dbReference>
<evidence type="ECO:0000259" key="9">
    <source>
        <dbReference type="Pfam" id="PF21082"/>
    </source>
</evidence>
<dbReference type="InterPro" id="IPR023408">
    <property type="entry name" value="MscS_beta-dom_sf"/>
</dbReference>
<dbReference type="Gene3D" id="3.30.70.100">
    <property type="match status" value="1"/>
</dbReference>
<comment type="caution">
    <text evidence="11">The sequence shown here is derived from an EMBL/GenBank/DDBJ whole genome shotgun (WGS) entry which is preliminary data.</text>
</comment>
<dbReference type="SUPFAM" id="SSF82861">
    <property type="entry name" value="Mechanosensitive channel protein MscS (YggB), transmembrane region"/>
    <property type="match status" value="1"/>
</dbReference>
<dbReference type="HOGENOM" id="CLU_037945_0_0_4"/>
<dbReference type="InterPro" id="IPR010920">
    <property type="entry name" value="LSM_dom_sf"/>
</dbReference>
<dbReference type="Pfam" id="PF00924">
    <property type="entry name" value="MS_channel_2nd"/>
    <property type="match status" value="1"/>
</dbReference>
<keyword evidence="6 7" id="KW-0472">Membrane</keyword>
<dbReference type="Gene3D" id="1.10.287.1260">
    <property type="match status" value="1"/>
</dbReference>
<evidence type="ECO:0000256" key="4">
    <source>
        <dbReference type="ARBA" id="ARBA00022692"/>
    </source>
</evidence>
<dbReference type="Proteomes" id="UP000003973">
    <property type="component" value="Unassembled WGS sequence"/>
</dbReference>
<evidence type="ECO:0008006" key="13">
    <source>
        <dbReference type="Google" id="ProtNLM"/>
    </source>
</evidence>
<dbReference type="InterPro" id="IPR049278">
    <property type="entry name" value="MS_channel_C"/>
</dbReference>
<sequence>MENKLAGLDKTFFTMTLTNQHIVSILVLLALLGIVFAILCLKRFQNNIPAHLSRVLIAFFILYLISKLLMRFIEIHRISLVTPKEINFLFLIAVVSLAIRETFRLADHFQEHLIKTGKNATSAQLITRVIKVTCMTSIVLLFGEQFGLSLSGLLTFGGIGGIAIGLAGREILSNLFSGVMLYFDRPFNIGDWIRSPDRQIEGTVTEIGWRITKIMTFQNRPLYVPNYLFSSISVENPGRMLNWRIDASIGILCEDAGKVKTIVGQIRDMLQKNEKIDQSQSLVVNFDQIGDFSLNILVYCFTKTTVWSEWLEIQEDIYLQIIDIVQKNGSDLAYPTRKVILDQETKPPK</sequence>
<dbReference type="InterPro" id="IPR011066">
    <property type="entry name" value="MscS_channel_C_sf"/>
</dbReference>
<feature type="transmembrane region" description="Helical" evidence="7">
    <location>
        <begin position="20"/>
        <end position="41"/>
    </location>
</feature>
<evidence type="ECO:0000313" key="12">
    <source>
        <dbReference type="Proteomes" id="UP000003973"/>
    </source>
</evidence>
<gene>
    <name evidence="11" type="ORF">OFAG_00139</name>
</gene>
<dbReference type="GO" id="GO:0005886">
    <property type="term" value="C:plasma membrane"/>
    <property type="evidence" value="ECO:0007669"/>
    <property type="project" value="UniProtKB-SubCell"/>
</dbReference>
<reference evidence="11" key="1">
    <citation type="submission" date="2011-10" db="EMBL/GenBank/DDBJ databases">
        <title>The Genome Sequence of Oxalobacter formigenes HOxBLS.</title>
        <authorList>
            <consortium name="The Broad Institute Genome Sequencing Platform"/>
            <person name="Earl A."/>
            <person name="Ward D."/>
            <person name="Feldgarden M."/>
            <person name="Gevers D."/>
            <person name="Allison M.J."/>
            <person name="Humphrey S."/>
            <person name="Young S.K."/>
            <person name="Zeng Q."/>
            <person name="Gargeya S."/>
            <person name="Fitzgerald M."/>
            <person name="Haas B."/>
            <person name="Abouelleil A."/>
            <person name="Alvarado L."/>
            <person name="Arachchi H.M."/>
            <person name="Berlin A."/>
            <person name="Brown A."/>
            <person name="Chapman S.B."/>
            <person name="Chen Z."/>
            <person name="Dunbar C."/>
            <person name="Freedman E."/>
            <person name="Gearin G."/>
            <person name="Goldberg J."/>
            <person name="Griggs A."/>
            <person name="Gujja S."/>
            <person name="Heiman D."/>
            <person name="Howarth C."/>
            <person name="Larson L."/>
            <person name="Lui A."/>
            <person name="MacDonald P.J.P."/>
            <person name="Montmayeur A."/>
            <person name="Murphy C."/>
            <person name="Neiman D."/>
            <person name="Pearson M."/>
            <person name="Priest M."/>
            <person name="Roberts A."/>
            <person name="Saif S."/>
            <person name="Shea T."/>
            <person name="Shenoy N."/>
            <person name="Sisk P."/>
            <person name="Stolte C."/>
            <person name="Sykes S."/>
            <person name="Wortman J."/>
            <person name="Nusbaum C."/>
            <person name="Birren B."/>
        </authorList>
    </citation>
    <scope>NUCLEOTIDE SEQUENCE [LARGE SCALE GENOMIC DNA]</scope>
    <source>
        <strain evidence="11">HOxBLS</strain>
    </source>
</reference>
<comment type="similarity">
    <text evidence="2">Belongs to the MscS (TC 1.A.23) family.</text>
</comment>
<dbReference type="InterPro" id="IPR006685">
    <property type="entry name" value="MscS_channel_2nd"/>
</dbReference>
<evidence type="ECO:0000256" key="7">
    <source>
        <dbReference type="SAM" id="Phobius"/>
    </source>
</evidence>
<evidence type="ECO:0000259" key="10">
    <source>
        <dbReference type="Pfam" id="PF21088"/>
    </source>
</evidence>
<dbReference type="InterPro" id="IPR006686">
    <property type="entry name" value="MscS_channel_CS"/>
</dbReference>
<keyword evidence="4 7" id="KW-0812">Transmembrane</keyword>
<feature type="domain" description="Mechanosensitive ion channel MscS" evidence="8">
    <location>
        <begin position="171"/>
        <end position="237"/>
    </location>
</feature>
<dbReference type="Pfam" id="PF21082">
    <property type="entry name" value="MS_channel_3rd"/>
    <property type="match status" value="1"/>
</dbReference>
<dbReference type="eggNOG" id="COG0668">
    <property type="taxonomic scope" value="Bacteria"/>
</dbReference>
<dbReference type="GO" id="GO:0008381">
    <property type="term" value="F:mechanosensitive monoatomic ion channel activity"/>
    <property type="evidence" value="ECO:0007669"/>
    <property type="project" value="UniProtKB-ARBA"/>
</dbReference>
<dbReference type="InterPro" id="IPR011014">
    <property type="entry name" value="MscS_channel_TM-2"/>
</dbReference>
<keyword evidence="5 7" id="KW-1133">Transmembrane helix</keyword>
<proteinExistence type="inferred from homology"/>